<feature type="disulfide bond" evidence="2">
    <location>
        <begin position="62"/>
        <end position="87"/>
    </location>
</feature>
<keyword evidence="5" id="KW-0378">Hydrolase</keyword>
<name>A0A3M2LG54_9NOCA</name>
<protein>
    <submittedName>
        <fullName evidence="5">SGNH/GDSL hydrolase family protein</fullName>
    </submittedName>
</protein>
<dbReference type="SUPFAM" id="SSF52266">
    <property type="entry name" value="SGNH hydrolase"/>
    <property type="match status" value="1"/>
</dbReference>
<keyword evidence="6" id="KW-1185">Reference proteome</keyword>
<dbReference type="PANTHER" id="PTHR37981">
    <property type="entry name" value="LIPASE 2"/>
    <property type="match status" value="1"/>
</dbReference>
<proteinExistence type="predicted"/>
<feature type="active site" description="Nucleophile" evidence="1">
    <location>
        <position position="43"/>
    </location>
</feature>
<dbReference type="OrthoDB" id="5503950at2"/>
<dbReference type="AlphaFoldDB" id="A0A3M2LG54"/>
<gene>
    <name evidence="5" type="ORF">EBN03_00725</name>
</gene>
<dbReference type="CDD" id="cd01823">
    <property type="entry name" value="SEST_like"/>
    <property type="match status" value="1"/>
</dbReference>
<feature type="chain" id="PRO_5018137033" evidence="3">
    <location>
        <begin position="27"/>
        <end position="297"/>
    </location>
</feature>
<keyword evidence="3" id="KW-0732">Signal</keyword>
<evidence type="ECO:0000259" key="4">
    <source>
        <dbReference type="Pfam" id="PF13472"/>
    </source>
</evidence>
<organism evidence="5 6">
    <name type="scientific">Nocardia stercoris</name>
    <dbReference type="NCBI Taxonomy" id="2483361"/>
    <lineage>
        <taxon>Bacteria</taxon>
        <taxon>Bacillati</taxon>
        <taxon>Actinomycetota</taxon>
        <taxon>Actinomycetes</taxon>
        <taxon>Mycobacteriales</taxon>
        <taxon>Nocardiaceae</taxon>
        <taxon>Nocardia</taxon>
    </lineage>
</organism>
<evidence type="ECO:0000256" key="2">
    <source>
        <dbReference type="PIRSR" id="PIRSR637460-2"/>
    </source>
</evidence>
<dbReference type="Pfam" id="PF13472">
    <property type="entry name" value="Lipase_GDSL_2"/>
    <property type="match status" value="1"/>
</dbReference>
<evidence type="ECO:0000256" key="3">
    <source>
        <dbReference type="SAM" id="SignalP"/>
    </source>
</evidence>
<accession>A0A3M2LG54</accession>
<reference evidence="5 6" key="1">
    <citation type="submission" date="2018-10" db="EMBL/GenBank/DDBJ databases">
        <title>Isolation from cow dung.</title>
        <authorList>
            <person name="Ling L."/>
        </authorList>
    </citation>
    <scope>NUCLEOTIDE SEQUENCE [LARGE SCALE GENOMIC DNA]</scope>
    <source>
        <strain evidence="5 6">NEAU-LL90</strain>
    </source>
</reference>
<dbReference type="EMBL" id="RFFH01000001">
    <property type="protein sequence ID" value="RMI34925.1"/>
    <property type="molecule type" value="Genomic_DNA"/>
</dbReference>
<dbReference type="Proteomes" id="UP000279275">
    <property type="component" value="Unassembled WGS sequence"/>
</dbReference>
<evidence type="ECO:0000313" key="6">
    <source>
        <dbReference type="Proteomes" id="UP000279275"/>
    </source>
</evidence>
<dbReference type="InterPro" id="IPR013830">
    <property type="entry name" value="SGNH_hydro"/>
</dbReference>
<evidence type="ECO:0000313" key="5">
    <source>
        <dbReference type="EMBL" id="RMI34925.1"/>
    </source>
</evidence>
<dbReference type="InterPro" id="IPR036514">
    <property type="entry name" value="SGNH_hydro_sf"/>
</dbReference>
<feature type="disulfide bond" evidence="2">
    <location>
        <begin position="138"/>
        <end position="148"/>
    </location>
</feature>
<dbReference type="GO" id="GO:0019433">
    <property type="term" value="P:triglyceride catabolic process"/>
    <property type="evidence" value="ECO:0007669"/>
    <property type="project" value="TreeGrafter"/>
</dbReference>
<feature type="signal peptide" evidence="3">
    <location>
        <begin position="1"/>
        <end position="26"/>
    </location>
</feature>
<sequence>MKSLTMPAVAMLAATVLAACPVTAYADDTGPGPYREYVALGDSYSADASLSQATAEFVPWGCYQSMHNYPKQIAAALHVPTFRDATCTGAKTTSMAGPQEMWFDTNTPEFDRLSPNTDLVTLQVGANDADMFITIPTCVSTGPAVSPCHDRYVVNGDDAMQDKIRAVEPELVATIAGIRARSPHARILMLDYPQAGPVDHGCYPTMPFGTTDAIWSGTLMLTMNAVIRQVAAETGVEYVDTYTGSAGHDVCQPDGVRWFEGVVPWSDYPVGLAAPLHPNQLGADYQARTVLAAIGQP</sequence>
<dbReference type="InterPro" id="IPR037460">
    <property type="entry name" value="SEST-like"/>
</dbReference>
<keyword evidence="2" id="KW-1015">Disulfide bond</keyword>
<feature type="domain" description="SGNH hydrolase-type esterase" evidence="4">
    <location>
        <begin position="39"/>
        <end position="283"/>
    </location>
</feature>
<dbReference type="PANTHER" id="PTHR37981:SF1">
    <property type="entry name" value="SGNH HYDROLASE-TYPE ESTERASE DOMAIN-CONTAINING PROTEIN"/>
    <property type="match status" value="1"/>
</dbReference>
<comment type="caution">
    <text evidence="5">The sequence shown here is derived from an EMBL/GenBank/DDBJ whole genome shotgun (WGS) entry which is preliminary data.</text>
</comment>
<dbReference type="GO" id="GO:0004806">
    <property type="term" value="F:triacylglycerol lipase activity"/>
    <property type="evidence" value="ECO:0007669"/>
    <property type="project" value="TreeGrafter"/>
</dbReference>
<dbReference type="RefSeq" id="WP_122185896.1">
    <property type="nucleotide sequence ID" value="NZ_RFFH01000001.1"/>
</dbReference>
<feature type="disulfide bond" evidence="2">
    <location>
        <begin position="202"/>
        <end position="251"/>
    </location>
</feature>
<evidence type="ECO:0000256" key="1">
    <source>
        <dbReference type="PIRSR" id="PIRSR637460-1"/>
    </source>
</evidence>
<feature type="active site" evidence="1">
    <location>
        <position position="277"/>
    </location>
</feature>
<dbReference type="Gene3D" id="3.40.50.1110">
    <property type="entry name" value="SGNH hydrolase"/>
    <property type="match status" value="1"/>
</dbReference>
<dbReference type="PROSITE" id="PS51257">
    <property type="entry name" value="PROKAR_LIPOPROTEIN"/>
    <property type="match status" value="1"/>
</dbReference>